<sequence>MSNSTDGVPVPVTGSVSATMSVVPSTTDDLPAVAKEVEQFVDAAGWDQPPQLFALVATAELMKMQPELADQLDPASTLTPIAQDSLPDGDLGEALAGIMWPDAVQGCALVQEIVVLPPEAEAEVDDAEDEEHLRQLVAEHPDRQEARLVAAVLRNGGEACVMRLRNHDDLVTSPDLAPNLTAALHATFS</sequence>
<dbReference type="InterPro" id="IPR047681">
    <property type="entry name" value="PPA1309-like"/>
</dbReference>
<organism evidence="1 2">
    <name type="scientific">Kibdelosporangium banguiense</name>
    <dbReference type="NCBI Taxonomy" id="1365924"/>
    <lineage>
        <taxon>Bacteria</taxon>
        <taxon>Bacillati</taxon>
        <taxon>Actinomycetota</taxon>
        <taxon>Actinomycetes</taxon>
        <taxon>Pseudonocardiales</taxon>
        <taxon>Pseudonocardiaceae</taxon>
        <taxon>Kibdelosporangium</taxon>
    </lineage>
</organism>
<evidence type="ECO:0000313" key="1">
    <source>
        <dbReference type="EMBL" id="MBP2320553.1"/>
    </source>
</evidence>
<name>A0ABS4T7Z7_9PSEU</name>
<dbReference type="NCBIfam" id="NF040618">
    <property type="entry name" value="PPA1309_fam"/>
    <property type="match status" value="1"/>
</dbReference>
<proteinExistence type="predicted"/>
<keyword evidence="2" id="KW-1185">Reference proteome</keyword>
<reference evidence="1 2" key="1">
    <citation type="submission" date="2021-03" db="EMBL/GenBank/DDBJ databases">
        <title>Sequencing the genomes of 1000 actinobacteria strains.</title>
        <authorList>
            <person name="Klenk H.-P."/>
        </authorList>
    </citation>
    <scope>NUCLEOTIDE SEQUENCE [LARGE SCALE GENOMIC DNA]</scope>
    <source>
        <strain evidence="1 2">DSM 46670</strain>
    </source>
</reference>
<accession>A0ABS4T7Z7</accession>
<protein>
    <submittedName>
        <fullName evidence="1">Uncharacterized protein</fullName>
    </submittedName>
</protein>
<comment type="caution">
    <text evidence="1">The sequence shown here is derived from an EMBL/GenBank/DDBJ whole genome shotgun (WGS) entry which is preliminary data.</text>
</comment>
<gene>
    <name evidence="1" type="ORF">JOF56_000938</name>
</gene>
<dbReference type="Proteomes" id="UP001519332">
    <property type="component" value="Unassembled WGS sequence"/>
</dbReference>
<evidence type="ECO:0000313" key="2">
    <source>
        <dbReference type="Proteomes" id="UP001519332"/>
    </source>
</evidence>
<dbReference type="EMBL" id="JAGINW010000001">
    <property type="protein sequence ID" value="MBP2320553.1"/>
    <property type="molecule type" value="Genomic_DNA"/>
</dbReference>